<evidence type="ECO:0000259" key="1">
    <source>
        <dbReference type="Pfam" id="PF01636"/>
    </source>
</evidence>
<dbReference type="Gene3D" id="3.30.200.20">
    <property type="entry name" value="Phosphorylase Kinase, domain 1"/>
    <property type="match status" value="1"/>
</dbReference>
<proteinExistence type="predicted"/>
<keyword evidence="3" id="KW-1185">Reference proteome</keyword>
<dbReference type="SUPFAM" id="SSF56112">
    <property type="entry name" value="Protein kinase-like (PK-like)"/>
    <property type="match status" value="1"/>
</dbReference>
<dbReference type="EMBL" id="JYNV01000256">
    <property type="protein sequence ID" value="KZM21115.1"/>
    <property type="molecule type" value="Genomic_DNA"/>
</dbReference>
<accession>A0A163ACG9</accession>
<reference evidence="2 3" key="1">
    <citation type="journal article" date="2016" name="Sci. Rep.">
        <title>Draft genome sequencing and secretome analysis of fungal phytopathogen Ascochyta rabiei provides insight into the necrotrophic effector repertoire.</title>
        <authorList>
            <person name="Verma S."/>
            <person name="Gazara R.K."/>
            <person name="Nizam S."/>
            <person name="Parween S."/>
            <person name="Chattopadhyay D."/>
            <person name="Verma P.K."/>
        </authorList>
    </citation>
    <scope>NUCLEOTIDE SEQUENCE [LARGE SCALE GENOMIC DNA]</scope>
    <source>
        <strain evidence="2 3">ArDII</strain>
    </source>
</reference>
<dbReference type="STRING" id="5454.A0A163ACG9"/>
<dbReference type="InterPro" id="IPR011009">
    <property type="entry name" value="Kinase-like_dom_sf"/>
</dbReference>
<evidence type="ECO:0000313" key="2">
    <source>
        <dbReference type="EMBL" id="KZM21115.1"/>
    </source>
</evidence>
<dbReference type="Pfam" id="PF01636">
    <property type="entry name" value="APH"/>
    <property type="match status" value="1"/>
</dbReference>
<dbReference type="PANTHER" id="PTHR36091:SF2">
    <property type="entry name" value="AMINOGLYCOSIDE PHOSPHOTRANSFERASE DOMAIN-CONTAINING PROTEIN"/>
    <property type="match status" value="1"/>
</dbReference>
<dbReference type="Gene3D" id="3.90.1200.10">
    <property type="match status" value="1"/>
</dbReference>
<dbReference type="PANTHER" id="PTHR36091">
    <property type="entry name" value="ALTERED INHERITANCE OF MITOCHONDRIA PROTEIN 9, MITOCHONDRIAL"/>
    <property type="match status" value="1"/>
</dbReference>
<dbReference type="Proteomes" id="UP000076837">
    <property type="component" value="Unassembled WGS sequence"/>
</dbReference>
<keyword evidence="2" id="KW-0808">Transferase</keyword>
<name>A0A163ACG9_DIDRA</name>
<comment type="caution">
    <text evidence="2">The sequence shown here is derived from an EMBL/GenBank/DDBJ whole genome shotgun (WGS) entry which is preliminary data.</text>
</comment>
<sequence>MATTHHDESHDYFHYTSGRWLWGEEEQLRERYRAFNVNELQKVAVGIAGSEKCVSMSKIGEGNFNKVFRLQMDNGSVLMARIPHPNAGPPKYTTTSEVATMDFAKSILDIPVPKILAYCATADNPVGSEYIIMEEAQGIQLSKVWDTMDLKEQLGIVTELVTIDEKLLSASLNRHGALYYRKDSFPGCTTAKVTGNITDSLKADVANRFVIGPTVERAFWKKQRAVMAVDRGPWTSACEYVEAIAHREIAWLSHYAESLPLSMEKWSASKGQSDRQAHIDLLGKFLSVIAQLLPKEPELLAPFLWHRDLHPGNLFVYDGKISSVIDWQSCWVGPLILRARAPRLLDYNGEIMLKLPPEYEEMPEDERRSVEYKVQQSVQVYSYEHKTAGRNPLLNQVLRYPHGKMLSNVVEFASASWDGDILPLRDCLIRIERDWKEYAGSTATCPYHFSAEEIQKSHEDAVSYNDMRDFWDDLEGRVDDTGFTTPDFFDDAVDLFSTLRENGLKTLEGPELKRFEEQTRWVLDYRKKQ</sequence>
<dbReference type="GO" id="GO:0016740">
    <property type="term" value="F:transferase activity"/>
    <property type="evidence" value="ECO:0007669"/>
    <property type="project" value="UniProtKB-KW"/>
</dbReference>
<dbReference type="OrthoDB" id="2968323at2759"/>
<dbReference type="InterPro" id="IPR051035">
    <property type="entry name" value="Mito_inheritance_9"/>
</dbReference>
<dbReference type="AlphaFoldDB" id="A0A163ACG9"/>
<evidence type="ECO:0000313" key="3">
    <source>
        <dbReference type="Proteomes" id="UP000076837"/>
    </source>
</evidence>
<gene>
    <name evidence="2" type="ORF">ST47_g7741</name>
</gene>
<organism evidence="2 3">
    <name type="scientific">Didymella rabiei</name>
    <name type="common">Chickpea ascochyta blight fungus</name>
    <name type="synonym">Mycosphaerella rabiei</name>
    <dbReference type="NCBI Taxonomy" id="5454"/>
    <lineage>
        <taxon>Eukaryota</taxon>
        <taxon>Fungi</taxon>
        <taxon>Dikarya</taxon>
        <taxon>Ascomycota</taxon>
        <taxon>Pezizomycotina</taxon>
        <taxon>Dothideomycetes</taxon>
        <taxon>Pleosporomycetidae</taxon>
        <taxon>Pleosporales</taxon>
        <taxon>Pleosporineae</taxon>
        <taxon>Didymellaceae</taxon>
        <taxon>Ascochyta</taxon>
    </lineage>
</organism>
<dbReference type="InterPro" id="IPR002575">
    <property type="entry name" value="Aminoglycoside_PTrfase"/>
</dbReference>
<feature type="domain" description="Aminoglycoside phosphotransferase" evidence="1">
    <location>
        <begin position="57"/>
        <end position="335"/>
    </location>
</feature>
<protein>
    <submittedName>
        <fullName evidence="2">Transferase</fullName>
    </submittedName>
</protein>
<dbReference type="GO" id="GO:0005739">
    <property type="term" value="C:mitochondrion"/>
    <property type="evidence" value="ECO:0007669"/>
    <property type="project" value="TreeGrafter"/>
</dbReference>